<reference evidence="2" key="2">
    <citation type="submission" date="2024-10" db="UniProtKB">
        <authorList>
            <consortium name="EnsemblProtists"/>
        </authorList>
    </citation>
    <scope>IDENTIFICATION</scope>
</reference>
<feature type="region of interest" description="Disordered" evidence="1">
    <location>
        <begin position="72"/>
        <end position="94"/>
    </location>
</feature>
<sequence length="107" mass="11966">MSEADLDKYRVSRLVPLMPDFYVGDPVALEKYVDGARKMQGMVGAFTSAFKKVDRRAVVDLFRVHRKACKAKKQSPEPRKIPPAASAAPPESAGVTRRVVFEGRRNF</sequence>
<dbReference type="KEGG" id="ehx:EMIHUDRAFT_208486"/>
<dbReference type="AlphaFoldDB" id="A0A0D3JAM3"/>
<reference evidence="3" key="1">
    <citation type="journal article" date="2013" name="Nature">
        <title>Pan genome of the phytoplankton Emiliania underpins its global distribution.</title>
        <authorList>
            <person name="Read B.A."/>
            <person name="Kegel J."/>
            <person name="Klute M.J."/>
            <person name="Kuo A."/>
            <person name="Lefebvre S.C."/>
            <person name="Maumus F."/>
            <person name="Mayer C."/>
            <person name="Miller J."/>
            <person name="Monier A."/>
            <person name="Salamov A."/>
            <person name="Young J."/>
            <person name="Aguilar M."/>
            <person name="Claverie J.M."/>
            <person name="Frickenhaus S."/>
            <person name="Gonzalez K."/>
            <person name="Herman E.K."/>
            <person name="Lin Y.C."/>
            <person name="Napier J."/>
            <person name="Ogata H."/>
            <person name="Sarno A.F."/>
            <person name="Shmutz J."/>
            <person name="Schroeder D."/>
            <person name="de Vargas C."/>
            <person name="Verret F."/>
            <person name="von Dassow P."/>
            <person name="Valentin K."/>
            <person name="Van de Peer Y."/>
            <person name="Wheeler G."/>
            <person name="Dacks J.B."/>
            <person name="Delwiche C.F."/>
            <person name="Dyhrman S.T."/>
            <person name="Glockner G."/>
            <person name="John U."/>
            <person name="Richards T."/>
            <person name="Worden A.Z."/>
            <person name="Zhang X."/>
            <person name="Grigoriev I.V."/>
            <person name="Allen A.E."/>
            <person name="Bidle K."/>
            <person name="Borodovsky M."/>
            <person name="Bowler C."/>
            <person name="Brownlee C."/>
            <person name="Cock J.M."/>
            <person name="Elias M."/>
            <person name="Gladyshev V.N."/>
            <person name="Groth M."/>
            <person name="Guda C."/>
            <person name="Hadaegh A."/>
            <person name="Iglesias-Rodriguez M.D."/>
            <person name="Jenkins J."/>
            <person name="Jones B.M."/>
            <person name="Lawson T."/>
            <person name="Leese F."/>
            <person name="Lindquist E."/>
            <person name="Lobanov A."/>
            <person name="Lomsadze A."/>
            <person name="Malik S.B."/>
            <person name="Marsh M.E."/>
            <person name="Mackinder L."/>
            <person name="Mock T."/>
            <person name="Mueller-Roeber B."/>
            <person name="Pagarete A."/>
            <person name="Parker M."/>
            <person name="Probert I."/>
            <person name="Quesneville H."/>
            <person name="Raines C."/>
            <person name="Rensing S.A."/>
            <person name="Riano-Pachon D.M."/>
            <person name="Richier S."/>
            <person name="Rokitta S."/>
            <person name="Shiraiwa Y."/>
            <person name="Soanes D.M."/>
            <person name="van der Giezen M."/>
            <person name="Wahlund T.M."/>
            <person name="Williams B."/>
            <person name="Wilson W."/>
            <person name="Wolfe G."/>
            <person name="Wurch L.L."/>
        </authorList>
    </citation>
    <scope>NUCLEOTIDE SEQUENCE</scope>
</reference>
<feature type="compositionally biased region" description="Low complexity" evidence="1">
    <location>
        <begin position="82"/>
        <end position="93"/>
    </location>
</feature>
<evidence type="ECO:0000256" key="1">
    <source>
        <dbReference type="SAM" id="MobiDB-lite"/>
    </source>
</evidence>
<dbReference type="RefSeq" id="XP_005772987.1">
    <property type="nucleotide sequence ID" value="XM_005772930.1"/>
</dbReference>
<dbReference type="GeneID" id="17266105"/>
<keyword evidence="3" id="KW-1185">Reference proteome</keyword>
<name>A0A0D3JAM3_EMIH1</name>
<dbReference type="Proteomes" id="UP000013827">
    <property type="component" value="Unassembled WGS sequence"/>
</dbReference>
<protein>
    <submittedName>
        <fullName evidence="2">Uncharacterized protein</fullName>
    </submittedName>
</protein>
<dbReference type="HOGENOM" id="CLU_2214951_0_0_1"/>
<accession>A0A0D3JAM3</accession>
<evidence type="ECO:0000313" key="2">
    <source>
        <dbReference type="EnsemblProtists" id="EOD20558"/>
    </source>
</evidence>
<dbReference type="EnsemblProtists" id="EOD20558">
    <property type="protein sequence ID" value="EOD20558"/>
    <property type="gene ID" value="EMIHUDRAFT_208486"/>
</dbReference>
<proteinExistence type="predicted"/>
<dbReference type="PaxDb" id="2903-EOD20558"/>
<organism evidence="2 3">
    <name type="scientific">Emiliania huxleyi (strain CCMP1516)</name>
    <dbReference type="NCBI Taxonomy" id="280463"/>
    <lineage>
        <taxon>Eukaryota</taxon>
        <taxon>Haptista</taxon>
        <taxon>Haptophyta</taxon>
        <taxon>Prymnesiophyceae</taxon>
        <taxon>Isochrysidales</taxon>
        <taxon>Noelaerhabdaceae</taxon>
        <taxon>Emiliania</taxon>
    </lineage>
</organism>
<evidence type="ECO:0000313" key="3">
    <source>
        <dbReference type="Proteomes" id="UP000013827"/>
    </source>
</evidence>